<sequence>MDRLDQVLKAYTDAWCEADGGARGALLEIAWAEDGLYQDPSGEAQGRDSLHAHIGRVQAQFPGARIELSTGVDRHHDRIRFGWQMVLEDGSIPVQGIDCGRVGADGRLTEIIGFFGAQPPEM</sequence>
<protein>
    <recommendedName>
        <fullName evidence="1">SnoaL-like domain-containing protein</fullName>
    </recommendedName>
</protein>
<evidence type="ECO:0000313" key="2">
    <source>
        <dbReference type="EMBL" id="OSQ45751.1"/>
    </source>
</evidence>
<comment type="caution">
    <text evidence="2">The sequence shown here is derived from an EMBL/GenBank/DDBJ whole genome shotgun (WGS) entry which is preliminary data.</text>
</comment>
<evidence type="ECO:0000313" key="3">
    <source>
        <dbReference type="Proteomes" id="UP000193926"/>
    </source>
</evidence>
<accession>A0A1X4NFC5</accession>
<dbReference type="RefSeq" id="WP_085640918.1">
    <property type="nucleotide sequence ID" value="NZ_JFKC01000025.1"/>
</dbReference>
<proteinExistence type="predicted"/>
<dbReference type="SUPFAM" id="SSF54427">
    <property type="entry name" value="NTF2-like"/>
    <property type="match status" value="1"/>
</dbReference>
<dbReference type="EMBL" id="JFKC01000025">
    <property type="protein sequence ID" value="OSQ45751.1"/>
    <property type="molecule type" value="Genomic_DNA"/>
</dbReference>
<dbReference type="Gene3D" id="3.10.450.50">
    <property type="match status" value="1"/>
</dbReference>
<keyword evidence="3" id="KW-1185">Reference proteome</keyword>
<dbReference type="STRING" id="1123756.MGEO_17805"/>
<dbReference type="InterPro" id="IPR037401">
    <property type="entry name" value="SnoaL-like"/>
</dbReference>
<dbReference type="OrthoDB" id="9808719at2"/>
<feature type="domain" description="SnoaL-like" evidence="1">
    <location>
        <begin position="25"/>
        <end position="111"/>
    </location>
</feature>
<name>A0A1X4NFC5_9RHOB</name>
<dbReference type="AlphaFoldDB" id="A0A1X4NFC5"/>
<gene>
    <name evidence="2" type="ORF">MGEO_17805</name>
</gene>
<evidence type="ECO:0000259" key="1">
    <source>
        <dbReference type="Pfam" id="PF12680"/>
    </source>
</evidence>
<reference evidence="2 3" key="1">
    <citation type="submission" date="2014-03" db="EMBL/GenBank/DDBJ databases">
        <title>The draft genome sequence of Marivita geojedonensis KCTC 23882.</title>
        <authorList>
            <person name="Lai Q."/>
            <person name="Shao Z."/>
        </authorList>
    </citation>
    <scope>NUCLEOTIDE SEQUENCE [LARGE SCALE GENOMIC DNA]</scope>
    <source>
        <strain evidence="2 3">DPG-138</strain>
    </source>
</reference>
<dbReference type="Proteomes" id="UP000193926">
    <property type="component" value="Unassembled WGS sequence"/>
</dbReference>
<dbReference type="Pfam" id="PF12680">
    <property type="entry name" value="SnoaL_2"/>
    <property type="match status" value="1"/>
</dbReference>
<dbReference type="InterPro" id="IPR032710">
    <property type="entry name" value="NTF2-like_dom_sf"/>
</dbReference>
<organism evidence="2 3">
    <name type="scientific">Marivita geojedonensis</name>
    <dbReference type="NCBI Taxonomy" id="1123756"/>
    <lineage>
        <taxon>Bacteria</taxon>
        <taxon>Pseudomonadati</taxon>
        <taxon>Pseudomonadota</taxon>
        <taxon>Alphaproteobacteria</taxon>
        <taxon>Rhodobacterales</taxon>
        <taxon>Roseobacteraceae</taxon>
        <taxon>Marivita</taxon>
    </lineage>
</organism>